<keyword evidence="5" id="KW-1185">Reference proteome</keyword>
<evidence type="ECO:0000313" key="4">
    <source>
        <dbReference type="EMBL" id="GAA3593408.1"/>
    </source>
</evidence>
<dbReference type="Pfam" id="PF07859">
    <property type="entry name" value="Abhydrolase_3"/>
    <property type="match status" value="1"/>
</dbReference>
<name>A0ABP6YYF2_9ACTN</name>
<evidence type="ECO:0000313" key="5">
    <source>
        <dbReference type="Proteomes" id="UP001501074"/>
    </source>
</evidence>
<reference evidence="5" key="1">
    <citation type="journal article" date="2019" name="Int. J. Syst. Evol. Microbiol.">
        <title>The Global Catalogue of Microorganisms (GCM) 10K type strain sequencing project: providing services to taxonomists for standard genome sequencing and annotation.</title>
        <authorList>
            <consortium name="The Broad Institute Genomics Platform"/>
            <consortium name="The Broad Institute Genome Sequencing Center for Infectious Disease"/>
            <person name="Wu L."/>
            <person name="Ma J."/>
        </authorList>
    </citation>
    <scope>NUCLEOTIDE SEQUENCE [LARGE SCALE GENOMIC DNA]</scope>
    <source>
        <strain evidence="5">JCM 16902</strain>
    </source>
</reference>
<dbReference type="Gene3D" id="3.40.50.1820">
    <property type="entry name" value="alpha/beta hydrolase"/>
    <property type="match status" value="1"/>
</dbReference>
<comment type="caution">
    <text evidence="4">The sequence shown here is derived from an EMBL/GenBank/DDBJ whole genome shotgun (WGS) entry which is preliminary data.</text>
</comment>
<accession>A0ABP6YYF2</accession>
<keyword evidence="1 4" id="KW-0378">Hydrolase</keyword>
<dbReference type="GO" id="GO:0016787">
    <property type="term" value="F:hydrolase activity"/>
    <property type="evidence" value="ECO:0007669"/>
    <property type="project" value="UniProtKB-KW"/>
</dbReference>
<evidence type="ECO:0000256" key="2">
    <source>
        <dbReference type="SAM" id="MobiDB-lite"/>
    </source>
</evidence>
<protein>
    <submittedName>
        <fullName evidence="4">Alpha/beta hydrolase</fullName>
    </submittedName>
</protein>
<organism evidence="4 5">
    <name type="scientific">Kineosporia mesophila</name>
    <dbReference type="NCBI Taxonomy" id="566012"/>
    <lineage>
        <taxon>Bacteria</taxon>
        <taxon>Bacillati</taxon>
        <taxon>Actinomycetota</taxon>
        <taxon>Actinomycetes</taxon>
        <taxon>Kineosporiales</taxon>
        <taxon>Kineosporiaceae</taxon>
        <taxon>Kineosporia</taxon>
    </lineage>
</organism>
<sequence length="334" mass="35560">MPLPLDPELAAVFAASAGDNPPAPLVPGDWKTWREAVAATYPLLTAGLDVPDVGHQVFTTTTEDGARIDLHWFTPVAERKTAEREAAEREAAEREATEREAAGPAALHAHGGGLVAGQVEHFAPFLARYVAASGVPILSVEYRLAPEVTGQTLTDDVYTGLTWLIDNAEELGVDPARIAVMGESAGATLAVTTAIRARDAGVRVARQILIYPLLDNRVVEPDPELGPASADMYALKVTAWQSVLGDGHADDAPATIVPARLKDHTGLPPAYLEVGELEILRQETIDYAQRLWAAGVSAELHVLPGLTHGWDHFAPAIGIHAGVHARRVAVLRSL</sequence>
<evidence type="ECO:0000259" key="3">
    <source>
        <dbReference type="Pfam" id="PF07859"/>
    </source>
</evidence>
<feature type="compositionally biased region" description="Basic and acidic residues" evidence="2">
    <location>
        <begin position="79"/>
        <end position="101"/>
    </location>
</feature>
<dbReference type="PANTHER" id="PTHR48081:SF8">
    <property type="entry name" value="ALPHA_BETA HYDROLASE FOLD-3 DOMAIN-CONTAINING PROTEIN-RELATED"/>
    <property type="match status" value="1"/>
</dbReference>
<dbReference type="Proteomes" id="UP001501074">
    <property type="component" value="Unassembled WGS sequence"/>
</dbReference>
<dbReference type="PANTHER" id="PTHR48081">
    <property type="entry name" value="AB HYDROLASE SUPERFAMILY PROTEIN C4A8.06C"/>
    <property type="match status" value="1"/>
</dbReference>
<evidence type="ECO:0000256" key="1">
    <source>
        <dbReference type="ARBA" id="ARBA00022801"/>
    </source>
</evidence>
<feature type="region of interest" description="Disordered" evidence="2">
    <location>
        <begin position="79"/>
        <end position="103"/>
    </location>
</feature>
<dbReference type="InterPro" id="IPR013094">
    <property type="entry name" value="AB_hydrolase_3"/>
</dbReference>
<dbReference type="InterPro" id="IPR029058">
    <property type="entry name" value="AB_hydrolase_fold"/>
</dbReference>
<dbReference type="RefSeq" id="WP_345718551.1">
    <property type="nucleotide sequence ID" value="NZ_BAAAZO010000001.1"/>
</dbReference>
<dbReference type="SUPFAM" id="SSF53474">
    <property type="entry name" value="alpha/beta-Hydrolases"/>
    <property type="match status" value="1"/>
</dbReference>
<feature type="domain" description="Alpha/beta hydrolase fold-3" evidence="3">
    <location>
        <begin position="107"/>
        <end position="310"/>
    </location>
</feature>
<gene>
    <name evidence="4" type="ORF">GCM10022223_05390</name>
</gene>
<dbReference type="InterPro" id="IPR050300">
    <property type="entry name" value="GDXG_lipolytic_enzyme"/>
</dbReference>
<proteinExistence type="predicted"/>
<dbReference type="EMBL" id="BAAAZO010000001">
    <property type="protein sequence ID" value="GAA3593408.1"/>
    <property type="molecule type" value="Genomic_DNA"/>
</dbReference>